<dbReference type="Gene3D" id="3.10.20.30">
    <property type="match status" value="1"/>
</dbReference>
<dbReference type="Gene3D" id="1.10.150.120">
    <property type="entry name" value="[2Fe-2S]-binding domain"/>
    <property type="match status" value="1"/>
</dbReference>
<gene>
    <name evidence="7" type="ORF">ACFL27_03780</name>
</gene>
<dbReference type="PANTHER" id="PTHR44379">
    <property type="entry name" value="OXIDOREDUCTASE WITH IRON-SULFUR SUBUNIT"/>
    <property type="match status" value="1"/>
</dbReference>
<reference evidence="7 8" key="1">
    <citation type="submission" date="2024-09" db="EMBL/GenBank/DDBJ databases">
        <title>Laminarin stimulates single cell rates of sulfate reduction while oxygen inhibits transcriptomic activity in coastal marine sediment.</title>
        <authorList>
            <person name="Lindsay M."/>
            <person name="Orcutt B."/>
            <person name="Emerson D."/>
            <person name="Stepanauskas R."/>
            <person name="D'Angelo T."/>
        </authorList>
    </citation>
    <scope>NUCLEOTIDE SEQUENCE [LARGE SCALE GENOMIC DNA]</scope>
    <source>
        <strain evidence="7">SAG AM-311-K15</strain>
    </source>
</reference>
<dbReference type="SUPFAM" id="SSF47741">
    <property type="entry name" value="CO dehydrogenase ISP C-domain like"/>
    <property type="match status" value="1"/>
</dbReference>
<evidence type="ECO:0000259" key="6">
    <source>
        <dbReference type="PROSITE" id="PS51085"/>
    </source>
</evidence>
<keyword evidence="4" id="KW-0408">Iron</keyword>
<keyword evidence="3" id="KW-0560">Oxidoreductase</keyword>
<sequence length="165" mass="17632">MDPEIIGIRSISFTLNDRKVTVPVQKSMFLIDLLRHTLGLTGTKEGCGEGECGACTVIVDGLAVNSCLYPALEVEGKQVITVEGLQDQNSNLSRIQQAFVDKGAIQCGFCSPGMIMSVKALLDASPDPSEAEIREALLGNLCRCTGYVQIIEAVQQAALQLKDSS</sequence>
<dbReference type="InterPro" id="IPR012675">
    <property type="entry name" value="Beta-grasp_dom_sf"/>
</dbReference>
<dbReference type="InterPro" id="IPR001041">
    <property type="entry name" value="2Fe-2S_ferredoxin-type"/>
</dbReference>
<keyword evidence="1" id="KW-0001">2Fe-2S</keyword>
<evidence type="ECO:0000313" key="7">
    <source>
        <dbReference type="EMBL" id="MFC1849308.1"/>
    </source>
</evidence>
<evidence type="ECO:0000256" key="2">
    <source>
        <dbReference type="ARBA" id="ARBA00022723"/>
    </source>
</evidence>
<accession>A0ABV6YSZ3</accession>
<dbReference type="InterPro" id="IPR036010">
    <property type="entry name" value="2Fe-2S_ferredoxin-like_sf"/>
</dbReference>
<dbReference type="Pfam" id="PF00111">
    <property type="entry name" value="Fer2"/>
    <property type="match status" value="1"/>
</dbReference>
<comment type="caution">
    <text evidence="7">The sequence shown here is derived from an EMBL/GenBank/DDBJ whole genome shotgun (WGS) entry which is preliminary data.</text>
</comment>
<organism evidence="7 8">
    <name type="scientific">candidate division CSSED10-310 bacterium</name>
    <dbReference type="NCBI Taxonomy" id="2855610"/>
    <lineage>
        <taxon>Bacteria</taxon>
        <taxon>Bacteria division CSSED10-310</taxon>
    </lineage>
</organism>
<keyword evidence="8" id="KW-1185">Reference proteome</keyword>
<dbReference type="InterPro" id="IPR006058">
    <property type="entry name" value="2Fe2S_fd_BS"/>
</dbReference>
<proteinExistence type="predicted"/>
<dbReference type="PANTHER" id="PTHR44379:SF5">
    <property type="entry name" value="OXIDOREDUCTASE WITH IRON-SULFUR SUBUNIT"/>
    <property type="match status" value="1"/>
</dbReference>
<dbReference type="Proteomes" id="UP001594351">
    <property type="component" value="Unassembled WGS sequence"/>
</dbReference>
<evidence type="ECO:0000256" key="3">
    <source>
        <dbReference type="ARBA" id="ARBA00023002"/>
    </source>
</evidence>
<dbReference type="Pfam" id="PF01799">
    <property type="entry name" value="Fer2_2"/>
    <property type="match status" value="1"/>
</dbReference>
<feature type="domain" description="2Fe-2S ferredoxin-type" evidence="6">
    <location>
        <begin position="9"/>
        <end position="85"/>
    </location>
</feature>
<evidence type="ECO:0000256" key="1">
    <source>
        <dbReference type="ARBA" id="ARBA00022714"/>
    </source>
</evidence>
<dbReference type="InterPro" id="IPR036884">
    <property type="entry name" value="2Fe-2S-bd_dom_sf"/>
</dbReference>
<evidence type="ECO:0000313" key="8">
    <source>
        <dbReference type="Proteomes" id="UP001594351"/>
    </source>
</evidence>
<dbReference type="InterPro" id="IPR051452">
    <property type="entry name" value="Diverse_Oxidoreductases"/>
</dbReference>
<dbReference type="SUPFAM" id="SSF54292">
    <property type="entry name" value="2Fe-2S ferredoxin-like"/>
    <property type="match status" value="1"/>
</dbReference>
<evidence type="ECO:0000256" key="5">
    <source>
        <dbReference type="ARBA" id="ARBA00023014"/>
    </source>
</evidence>
<keyword evidence="5" id="KW-0411">Iron-sulfur</keyword>
<dbReference type="PROSITE" id="PS00197">
    <property type="entry name" value="2FE2S_FER_1"/>
    <property type="match status" value="1"/>
</dbReference>
<keyword evidence="2" id="KW-0479">Metal-binding</keyword>
<evidence type="ECO:0000256" key="4">
    <source>
        <dbReference type="ARBA" id="ARBA00023004"/>
    </source>
</evidence>
<dbReference type="InterPro" id="IPR002888">
    <property type="entry name" value="2Fe-2S-bd"/>
</dbReference>
<dbReference type="CDD" id="cd00207">
    <property type="entry name" value="fer2"/>
    <property type="match status" value="1"/>
</dbReference>
<dbReference type="EMBL" id="JBHPBY010000032">
    <property type="protein sequence ID" value="MFC1849308.1"/>
    <property type="molecule type" value="Genomic_DNA"/>
</dbReference>
<name>A0ABV6YSZ3_UNCC1</name>
<dbReference type="PROSITE" id="PS51085">
    <property type="entry name" value="2FE2S_FER_2"/>
    <property type="match status" value="1"/>
</dbReference>
<protein>
    <submittedName>
        <fullName evidence="7">(2Fe-2S)-binding protein</fullName>
    </submittedName>
</protein>